<dbReference type="STRING" id="1759059.ATE48_18315"/>
<sequence length="71" mass="7383">MAQQSFASLAVLVALAFAVMALHGCAVPAQNQDESFGPAVIAPLEPETTTPEFHGASIGRDALRSRLSSDD</sequence>
<dbReference type="RefSeq" id="WP_066774112.1">
    <property type="nucleotide sequence ID" value="NZ_CP013244.1"/>
</dbReference>
<dbReference type="KEGG" id="cbot:ATE48_18315"/>
<gene>
    <name evidence="3" type="ORF">ATE48_18315</name>
</gene>
<dbReference type="InParanoid" id="A0A1B1AMD5"/>
<feature type="compositionally biased region" description="Basic and acidic residues" evidence="1">
    <location>
        <begin position="61"/>
        <end position="71"/>
    </location>
</feature>
<organism evidence="3 4">
    <name type="scientific">Candidatus Viadribacter manganicus</name>
    <dbReference type="NCBI Taxonomy" id="1759059"/>
    <lineage>
        <taxon>Bacteria</taxon>
        <taxon>Pseudomonadati</taxon>
        <taxon>Pseudomonadota</taxon>
        <taxon>Alphaproteobacteria</taxon>
        <taxon>Hyphomonadales</taxon>
        <taxon>Hyphomonadaceae</taxon>
        <taxon>Candidatus Viadribacter</taxon>
    </lineage>
</organism>
<proteinExistence type="predicted"/>
<dbReference type="EMBL" id="CP013244">
    <property type="protein sequence ID" value="ANP47714.1"/>
    <property type="molecule type" value="Genomic_DNA"/>
</dbReference>
<evidence type="ECO:0000313" key="3">
    <source>
        <dbReference type="EMBL" id="ANP47714.1"/>
    </source>
</evidence>
<accession>A0A1B1AMD5</accession>
<evidence type="ECO:0000313" key="4">
    <source>
        <dbReference type="Proteomes" id="UP000092498"/>
    </source>
</evidence>
<feature type="chain" id="PRO_5008519046" description="Secreted protein" evidence="2">
    <location>
        <begin position="32"/>
        <end position="71"/>
    </location>
</feature>
<dbReference type="Proteomes" id="UP000092498">
    <property type="component" value="Chromosome"/>
</dbReference>
<evidence type="ECO:0000256" key="2">
    <source>
        <dbReference type="SAM" id="SignalP"/>
    </source>
</evidence>
<name>A0A1B1AMD5_9PROT</name>
<evidence type="ECO:0008006" key="5">
    <source>
        <dbReference type="Google" id="ProtNLM"/>
    </source>
</evidence>
<dbReference type="AlphaFoldDB" id="A0A1B1AMD5"/>
<protein>
    <recommendedName>
        <fullName evidence="5">Secreted protein</fullName>
    </recommendedName>
</protein>
<keyword evidence="2" id="KW-0732">Signal</keyword>
<reference evidence="3 4" key="1">
    <citation type="submission" date="2015-11" db="EMBL/GenBank/DDBJ databases">
        <title>Whole-Genome Sequence of Candidatus Oderbacter manganicum from the National Park Lower Oder Valley, Germany.</title>
        <authorList>
            <person name="Braun B."/>
            <person name="Liere K."/>
            <person name="Szewzyk U."/>
        </authorList>
    </citation>
    <scope>NUCLEOTIDE SEQUENCE [LARGE SCALE GENOMIC DNA]</scope>
    <source>
        <strain evidence="3 4">OTSz_A_272</strain>
    </source>
</reference>
<feature type="region of interest" description="Disordered" evidence="1">
    <location>
        <begin position="44"/>
        <end position="71"/>
    </location>
</feature>
<feature type="signal peptide" evidence="2">
    <location>
        <begin position="1"/>
        <end position="31"/>
    </location>
</feature>
<evidence type="ECO:0000256" key="1">
    <source>
        <dbReference type="SAM" id="MobiDB-lite"/>
    </source>
</evidence>
<keyword evidence="4" id="KW-1185">Reference proteome</keyword>